<comment type="caution">
    <text evidence="3">The sequence shown here is derived from an EMBL/GenBank/DDBJ whole genome shotgun (WGS) entry which is preliminary data.</text>
</comment>
<dbReference type="InterPro" id="IPR007372">
    <property type="entry name" value="Lipid/polyisoprenoid-bd_YceI"/>
</dbReference>
<dbReference type="EMBL" id="SLWQ01000001">
    <property type="protein sequence ID" value="TCO43078.1"/>
    <property type="molecule type" value="Genomic_DNA"/>
</dbReference>
<name>A0A4R2IH67_9GAMM</name>
<keyword evidence="1" id="KW-0732">Signal</keyword>
<dbReference type="SUPFAM" id="SSF101874">
    <property type="entry name" value="YceI-like"/>
    <property type="match status" value="1"/>
</dbReference>
<dbReference type="Pfam" id="PF04264">
    <property type="entry name" value="YceI"/>
    <property type="match status" value="1"/>
</dbReference>
<proteinExistence type="predicted"/>
<evidence type="ECO:0000313" key="4">
    <source>
        <dbReference type="Proteomes" id="UP000294862"/>
    </source>
</evidence>
<dbReference type="PANTHER" id="PTHR34406:SF1">
    <property type="entry name" value="PROTEIN YCEI"/>
    <property type="match status" value="1"/>
</dbReference>
<dbReference type="OrthoDB" id="5966233at2"/>
<organism evidence="3 4">
    <name type="scientific">Dokdonella fugitiva</name>
    <dbReference type="NCBI Taxonomy" id="328517"/>
    <lineage>
        <taxon>Bacteria</taxon>
        <taxon>Pseudomonadati</taxon>
        <taxon>Pseudomonadota</taxon>
        <taxon>Gammaproteobacteria</taxon>
        <taxon>Lysobacterales</taxon>
        <taxon>Rhodanobacteraceae</taxon>
        <taxon>Dokdonella</taxon>
    </lineage>
</organism>
<dbReference type="InterPro" id="IPR036761">
    <property type="entry name" value="TTHA0802/YceI-like_sf"/>
</dbReference>
<gene>
    <name evidence="3" type="ORF">EV148_101497</name>
</gene>
<dbReference type="Proteomes" id="UP000294862">
    <property type="component" value="Unassembled WGS sequence"/>
</dbReference>
<protein>
    <submittedName>
        <fullName evidence="3">Polyisoprenoid-binding protein YceI</fullName>
    </submittedName>
</protein>
<dbReference type="RefSeq" id="WP_131992915.1">
    <property type="nucleotide sequence ID" value="NZ_JACGXM010000002.1"/>
</dbReference>
<dbReference type="PANTHER" id="PTHR34406">
    <property type="entry name" value="PROTEIN YCEI"/>
    <property type="match status" value="1"/>
</dbReference>
<sequence length="204" mass="22286">MHRARALLLLCGLLGGAGPAFARDGMPEGGIIRLDARRSDVGFRVKVLWLLGVRGHFGSVDGTVRLDPFRNELRVDARIDVASVRMSSASYEEWVKSPEFFDAATHPQILFTSDAFPRARLRAGGELPGQLTVRGVRQPVQFDLKPAECDRPAYDCPIRVAGAIRRSMFGMGSHRGTLADKVELDFTVYAVPPQRDAASVPTPG</sequence>
<evidence type="ECO:0000256" key="1">
    <source>
        <dbReference type="SAM" id="SignalP"/>
    </source>
</evidence>
<dbReference type="Gene3D" id="2.40.128.110">
    <property type="entry name" value="Lipid/polyisoprenoid-binding, YceI-like"/>
    <property type="match status" value="1"/>
</dbReference>
<feature type="signal peptide" evidence="1">
    <location>
        <begin position="1"/>
        <end position="22"/>
    </location>
</feature>
<feature type="domain" description="Lipid/polyisoprenoid-binding YceI-like" evidence="2">
    <location>
        <begin position="31"/>
        <end position="191"/>
    </location>
</feature>
<accession>A0A4R2IH67</accession>
<evidence type="ECO:0000313" key="3">
    <source>
        <dbReference type="EMBL" id="TCO43078.1"/>
    </source>
</evidence>
<dbReference type="SMART" id="SM00867">
    <property type="entry name" value="YceI"/>
    <property type="match status" value="1"/>
</dbReference>
<keyword evidence="4" id="KW-1185">Reference proteome</keyword>
<dbReference type="AlphaFoldDB" id="A0A4R2IH67"/>
<feature type="chain" id="PRO_5020972350" evidence="1">
    <location>
        <begin position="23"/>
        <end position="204"/>
    </location>
</feature>
<reference evidence="3 4" key="1">
    <citation type="journal article" date="2015" name="Stand. Genomic Sci.">
        <title>Genomic Encyclopedia of Bacterial and Archaeal Type Strains, Phase III: the genomes of soil and plant-associated and newly described type strains.</title>
        <authorList>
            <person name="Whitman W.B."/>
            <person name="Woyke T."/>
            <person name="Klenk H.P."/>
            <person name="Zhou Y."/>
            <person name="Lilburn T.G."/>
            <person name="Beck B.J."/>
            <person name="De Vos P."/>
            <person name="Vandamme P."/>
            <person name="Eisen J.A."/>
            <person name="Garrity G."/>
            <person name="Hugenholtz P."/>
            <person name="Kyrpides N.C."/>
        </authorList>
    </citation>
    <scope>NUCLEOTIDE SEQUENCE [LARGE SCALE GENOMIC DNA]</scope>
    <source>
        <strain evidence="3 4">A3</strain>
    </source>
</reference>
<evidence type="ECO:0000259" key="2">
    <source>
        <dbReference type="SMART" id="SM00867"/>
    </source>
</evidence>